<dbReference type="AlphaFoldDB" id="A0A2H9UI29"/>
<dbReference type="RefSeq" id="WP_100358193.1">
    <property type="nucleotide sequence ID" value="NZ_PGOZ01000030.1"/>
</dbReference>
<protein>
    <submittedName>
        <fullName evidence="2">Uncharacterized protein</fullName>
    </submittedName>
</protein>
<gene>
    <name evidence="2" type="ORF">CU320_14670</name>
</gene>
<name>A0A2H9UI29_9GAMM</name>
<evidence type="ECO:0000313" key="2">
    <source>
        <dbReference type="EMBL" id="PJI31321.1"/>
    </source>
</evidence>
<evidence type="ECO:0000313" key="3">
    <source>
        <dbReference type="Proteomes" id="UP000242351"/>
    </source>
</evidence>
<reference evidence="2 3" key="2">
    <citation type="submission" date="2017-12" db="EMBL/GenBank/DDBJ databases">
        <title>Revising the taxonomy of the Acinetobacter lwoffii group: the description of Acinetobacter pseudolwoffii sp. nov. and emended description of Acinetobacter lwoffii.</title>
        <authorList>
            <person name="Nemec A."/>
        </authorList>
    </citation>
    <scope>NUCLEOTIDE SEQUENCE [LARGE SCALE GENOMIC DNA]</scope>
    <source>
        <strain evidence="2 3">ANC 5347</strain>
    </source>
</reference>
<dbReference type="EMBL" id="PGOZ01000030">
    <property type="protein sequence ID" value="PJI31321.1"/>
    <property type="molecule type" value="Genomic_DNA"/>
</dbReference>
<feature type="region of interest" description="Disordered" evidence="1">
    <location>
        <begin position="71"/>
        <end position="113"/>
    </location>
</feature>
<proteinExistence type="predicted"/>
<comment type="caution">
    <text evidence="2">The sequence shown here is derived from an EMBL/GenBank/DDBJ whole genome shotgun (WGS) entry which is preliminary data.</text>
</comment>
<sequence>MVTRHGAKKFIISVLPEIEKRLEAGYTIKEIHADLPELANNISYSSVLRNLNKMGMSEKKVHLHKIEKLESQDMVPTSNKKMKMTNAERNTEKLKTKKPVFSYDPHTKGKDFI</sequence>
<evidence type="ECO:0000256" key="1">
    <source>
        <dbReference type="SAM" id="MobiDB-lite"/>
    </source>
</evidence>
<organism evidence="2 3">
    <name type="scientific">Acinetobacter pseudolwoffii</name>
    <dbReference type="NCBI Taxonomy" id="2053287"/>
    <lineage>
        <taxon>Bacteria</taxon>
        <taxon>Pseudomonadati</taxon>
        <taxon>Pseudomonadota</taxon>
        <taxon>Gammaproteobacteria</taxon>
        <taxon>Moraxellales</taxon>
        <taxon>Moraxellaceae</taxon>
        <taxon>Acinetobacter</taxon>
    </lineage>
</organism>
<reference evidence="2 3" key="1">
    <citation type="submission" date="2017-11" db="EMBL/GenBank/DDBJ databases">
        <authorList>
            <person name="Han C.G."/>
        </authorList>
    </citation>
    <scope>NUCLEOTIDE SEQUENCE [LARGE SCALE GENOMIC DNA]</scope>
    <source>
        <strain evidence="2 3">ANC 5347</strain>
    </source>
</reference>
<dbReference type="Proteomes" id="UP000242351">
    <property type="component" value="Unassembled WGS sequence"/>
</dbReference>
<accession>A0A2H9UI29</accession>